<proteinExistence type="predicted"/>
<keyword evidence="2" id="KW-0677">Repeat</keyword>
<sequence>RNKASGEMSVNWKELVGQKPHELVFSGKSAAKQIEEENGLSEIIFDISTLNFLEISKTNITEISSSIGRLNNLTNLVLSGNKLQTIPANIGKLTKLKLLDVSNNELNALPNIIGDLIELQSLVVSMNQLSSFPSSISNLLNLHIIKFSQNKFDKFPESLCSENLKMHLAEIHASHNQIDNIPSNIDFLAALKLLDLNNNCVKIVPRELADCTRLKDLNLKGNKLSDRRLMKLVEQGKQKQILDYIKAHCPKTKMSENTTDNKTKTKDKEKQSDDNEKETCQEVIKVLGVKGEERRIVEATAIALEMRKIVCCIVRNVNLEGENILKKFIQLQTSLHDTICTKRQSATIASHDLSKVNGKVIFDLKPPNKIKLTPLGRSKEMTAAELYKTLNEEADLYRKEKKRTTYSGIHKYLYLLKGKQRYPCLVDEQGTVISFPPLTNSNVTKISKETKDLFLEVTGESVPKCREVMDALLHGMAKMQLASLTTNGGDCSNTAFHILEVEPVKIVDIEGKLYNVYPSKVDLNFTDINVIRESQ</sequence>
<dbReference type="InterPro" id="IPR045060">
    <property type="entry name" value="Phe-tRNA-ligase_IIc_bsu"/>
</dbReference>
<keyword evidence="1" id="KW-0433">Leucine-rich repeat</keyword>
<feature type="compositionally biased region" description="Basic and acidic residues" evidence="3">
    <location>
        <begin position="259"/>
        <end position="276"/>
    </location>
</feature>
<gene>
    <name evidence="5" type="ORF">B4U79_10881</name>
</gene>
<feature type="region of interest" description="Disordered" evidence="3">
    <location>
        <begin position="253"/>
        <end position="276"/>
    </location>
</feature>
<dbReference type="GO" id="GO:0006432">
    <property type="term" value="P:phenylalanyl-tRNA aminoacylation"/>
    <property type="evidence" value="ECO:0007669"/>
    <property type="project" value="InterPro"/>
</dbReference>
<feature type="domain" description="B3/B4 tRNA-binding" evidence="4">
    <location>
        <begin position="305"/>
        <end position="481"/>
    </location>
</feature>
<dbReference type="InterPro" id="IPR005146">
    <property type="entry name" value="B3/B4_tRNA-bd"/>
</dbReference>
<dbReference type="Proteomes" id="UP000285301">
    <property type="component" value="Unassembled WGS sequence"/>
</dbReference>
<name>A0A443R7J4_9ACAR</name>
<dbReference type="SUPFAM" id="SSF52058">
    <property type="entry name" value="L domain-like"/>
    <property type="match status" value="1"/>
</dbReference>
<dbReference type="EMBL" id="NCKU01001793">
    <property type="protein sequence ID" value="RWS11240.1"/>
    <property type="molecule type" value="Genomic_DNA"/>
</dbReference>
<evidence type="ECO:0000259" key="4">
    <source>
        <dbReference type="SMART" id="SM00873"/>
    </source>
</evidence>
<dbReference type="OrthoDB" id="67933at2759"/>
<dbReference type="SMART" id="SM00369">
    <property type="entry name" value="LRR_TYP"/>
    <property type="match status" value="4"/>
</dbReference>
<dbReference type="SMART" id="SM00873">
    <property type="entry name" value="B3_4"/>
    <property type="match status" value="1"/>
</dbReference>
<dbReference type="AlphaFoldDB" id="A0A443R7J4"/>
<keyword evidence="6" id="KW-1185">Reference proteome</keyword>
<dbReference type="InterPro" id="IPR003591">
    <property type="entry name" value="Leu-rich_rpt_typical-subtyp"/>
</dbReference>
<evidence type="ECO:0000313" key="6">
    <source>
        <dbReference type="Proteomes" id="UP000285301"/>
    </source>
</evidence>
<evidence type="ECO:0000313" key="5">
    <source>
        <dbReference type="EMBL" id="RWS11240.1"/>
    </source>
</evidence>
<protein>
    <submittedName>
        <fullName evidence="5">Leucine-rich repeat-containing protein 47-like protein</fullName>
    </submittedName>
</protein>
<dbReference type="PANTHER" id="PTHR10947">
    <property type="entry name" value="PHENYLALANYL-TRNA SYNTHETASE BETA CHAIN AND LEUCINE-RICH REPEAT-CONTAINING PROTEIN 47"/>
    <property type="match status" value="1"/>
</dbReference>
<dbReference type="STRING" id="1965070.A0A443R7J4"/>
<dbReference type="Gene3D" id="3.80.10.10">
    <property type="entry name" value="Ribonuclease Inhibitor"/>
    <property type="match status" value="1"/>
</dbReference>
<reference evidence="5 6" key="1">
    <citation type="journal article" date="2018" name="Gigascience">
        <title>Genomes of trombidid mites reveal novel predicted allergens and laterally-transferred genes associated with secondary metabolism.</title>
        <authorList>
            <person name="Dong X."/>
            <person name="Chaisiri K."/>
            <person name="Xia D."/>
            <person name="Armstrong S.D."/>
            <person name="Fang Y."/>
            <person name="Donnelly M.J."/>
            <person name="Kadowaki T."/>
            <person name="McGarry J.W."/>
            <person name="Darby A.C."/>
            <person name="Makepeace B.L."/>
        </authorList>
    </citation>
    <scope>NUCLEOTIDE SEQUENCE [LARGE SCALE GENOMIC DNA]</scope>
    <source>
        <strain evidence="5">UoL-WK</strain>
    </source>
</reference>
<evidence type="ECO:0000256" key="2">
    <source>
        <dbReference type="ARBA" id="ARBA00022737"/>
    </source>
</evidence>
<evidence type="ECO:0000256" key="3">
    <source>
        <dbReference type="SAM" id="MobiDB-lite"/>
    </source>
</evidence>
<dbReference type="SMART" id="SM00364">
    <property type="entry name" value="LRR_BAC"/>
    <property type="match status" value="4"/>
</dbReference>
<dbReference type="InterPro" id="IPR032675">
    <property type="entry name" value="LRR_dom_sf"/>
</dbReference>
<dbReference type="InterPro" id="IPR001611">
    <property type="entry name" value="Leu-rich_rpt"/>
</dbReference>
<dbReference type="InterPro" id="IPR055414">
    <property type="entry name" value="LRR_R13L4/SHOC2-like"/>
</dbReference>
<organism evidence="5 6">
    <name type="scientific">Dinothrombium tinctorium</name>
    <dbReference type="NCBI Taxonomy" id="1965070"/>
    <lineage>
        <taxon>Eukaryota</taxon>
        <taxon>Metazoa</taxon>
        <taxon>Ecdysozoa</taxon>
        <taxon>Arthropoda</taxon>
        <taxon>Chelicerata</taxon>
        <taxon>Arachnida</taxon>
        <taxon>Acari</taxon>
        <taxon>Acariformes</taxon>
        <taxon>Trombidiformes</taxon>
        <taxon>Prostigmata</taxon>
        <taxon>Anystina</taxon>
        <taxon>Parasitengona</taxon>
        <taxon>Trombidioidea</taxon>
        <taxon>Trombidiidae</taxon>
        <taxon>Dinothrombium</taxon>
    </lineage>
</organism>
<dbReference type="InterPro" id="IPR020825">
    <property type="entry name" value="Phe-tRNA_synthase-like_B3/B4"/>
</dbReference>
<dbReference type="GO" id="GO:0003723">
    <property type="term" value="F:RNA binding"/>
    <property type="evidence" value="ECO:0007669"/>
    <property type="project" value="InterPro"/>
</dbReference>
<comment type="caution">
    <text evidence="5">The sequence shown here is derived from an EMBL/GenBank/DDBJ whole genome shotgun (WGS) entry which is preliminary data.</text>
</comment>
<dbReference type="Gene3D" id="3.50.40.10">
    <property type="entry name" value="Phenylalanyl-trna Synthetase, Chain B, domain 3"/>
    <property type="match status" value="1"/>
</dbReference>
<accession>A0A443R7J4</accession>
<dbReference type="GO" id="GO:0004826">
    <property type="term" value="F:phenylalanine-tRNA ligase activity"/>
    <property type="evidence" value="ECO:0007669"/>
    <property type="project" value="InterPro"/>
</dbReference>
<evidence type="ECO:0000256" key="1">
    <source>
        <dbReference type="ARBA" id="ARBA00022614"/>
    </source>
</evidence>
<dbReference type="Pfam" id="PF23598">
    <property type="entry name" value="LRR_14"/>
    <property type="match status" value="1"/>
</dbReference>
<dbReference type="Pfam" id="PF13855">
    <property type="entry name" value="LRR_8"/>
    <property type="match status" value="1"/>
</dbReference>
<dbReference type="PANTHER" id="PTHR10947:SF3">
    <property type="entry name" value="LEUCINE-RICH REPEAT-CONTAINING PROTEIN 47"/>
    <property type="match status" value="1"/>
</dbReference>
<feature type="non-terminal residue" evidence="5">
    <location>
        <position position="1"/>
    </location>
</feature>
<dbReference type="PROSITE" id="PS51450">
    <property type="entry name" value="LRR"/>
    <property type="match status" value="1"/>
</dbReference>